<dbReference type="VEuPathDB" id="FungiDB:BO71DRAFT_13256"/>
<protein>
    <submittedName>
        <fullName evidence="1">Uncharacterized protein</fullName>
    </submittedName>
</protein>
<name>A0A319DMU3_9EURO</name>
<dbReference type="InterPro" id="IPR038882">
    <property type="entry name" value="Rcf3"/>
</dbReference>
<dbReference type="PANTHER" id="PTHR39153:SF1">
    <property type="entry name" value="AGR244WP"/>
    <property type="match status" value="1"/>
</dbReference>
<keyword evidence="2" id="KW-1185">Reference proteome</keyword>
<dbReference type="Proteomes" id="UP000247810">
    <property type="component" value="Unassembled WGS sequence"/>
</dbReference>
<dbReference type="PANTHER" id="PTHR39153">
    <property type="entry name" value="AGR244WP"/>
    <property type="match status" value="1"/>
</dbReference>
<evidence type="ECO:0000313" key="2">
    <source>
        <dbReference type="Proteomes" id="UP000247810"/>
    </source>
</evidence>
<dbReference type="AlphaFoldDB" id="A0A319DMU3"/>
<accession>A0A319DMU3</accession>
<evidence type="ECO:0000313" key="1">
    <source>
        <dbReference type="EMBL" id="PYH98871.1"/>
    </source>
</evidence>
<gene>
    <name evidence="1" type="ORF">BO71DRAFT_13256</name>
</gene>
<dbReference type="OrthoDB" id="3979469at2759"/>
<dbReference type="EMBL" id="KZ825807">
    <property type="protein sequence ID" value="PYH98871.1"/>
    <property type="molecule type" value="Genomic_DNA"/>
</dbReference>
<proteinExistence type="predicted"/>
<sequence length="157" mass="17836">MPPPSYQKADVEPPEEITSEAVRGFLMGAFRFGSVSILAHMIMILPHPFKFSSPSAAPIPAQPPSGASPRRQSPFSKDYIRSRLFYRPLEGFSEWLSPASRIYRGLTPQFKVFLQIAAMTLGGCIWAERRVNDYIHFVRRVKRAERIQAERVARGQE</sequence>
<reference evidence="1 2" key="1">
    <citation type="submission" date="2018-02" db="EMBL/GenBank/DDBJ databases">
        <title>The genomes of Aspergillus section Nigri reveals drivers in fungal speciation.</title>
        <authorList>
            <consortium name="DOE Joint Genome Institute"/>
            <person name="Vesth T.C."/>
            <person name="Nybo J."/>
            <person name="Theobald S."/>
            <person name="Brandl J."/>
            <person name="Frisvad J.C."/>
            <person name="Nielsen K.F."/>
            <person name="Lyhne E.K."/>
            <person name="Kogle M.E."/>
            <person name="Kuo A."/>
            <person name="Riley R."/>
            <person name="Clum A."/>
            <person name="Nolan M."/>
            <person name="Lipzen A."/>
            <person name="Salamov A."/>
            <person name="Henrissat B."/>
            <person name="Wiebenga A."/>
            <person name="De vries R.P."/>
            <person name="Grigoriev I.V."/>
            <person name="Mortensen U.H."/>
            <person name="Andersen M.R."/>
            <person name="Baker S.E."/>
        </authorList>
    </citation>
    <scope>NUCLEOTIDE SEQUENCE [LARGE SCALE GENOMIC DNA]</scope>
    <source>
        <strain evidence="1 2">CBS 707.79</strain>
    </source>
</reference>
<dbReference type="STRING" id="1448320.A0A319DMU3"/>
<organism evidence="1 2">
    <name type="scientific">Aspergillus ellipticus CBS 707.79</name>
    <dbReference type="NCBI Taxonomy" id="1448320"/>
    <lineage>
        <taxon>Eukaryota</taxon>
        <taxon>Fungi</taxon>
        <taxon>Dikarya</taxon>
        <taxon>Ascomycota</taxon>
        <taxon>Pezizomycotina</taxon>
        <taxon>Eurotiomycetes</taxon>
        <taxon>Eurotiomycetidae</taxon>
        <taxon>Eurotiales</taxon>
        <taxon>Aspergillaceae</taxon>
        <taxon>Aspergillus</taxon>
        <taxon>Aspergillus subgen. Circumdati</taxon>
    </lineage>
</organism>